<evidence type="ECO:0000256" key="2">
    <source>
        <dbReference type="ARBA" id="ARBA00022771"/>
    </source>
</evidence>
<feature type="region of interest" description="Disordered" evidence="5">
    <location>
        <begin position="960"/>
        <end position="991"/>
    </location>
</feature>
<feature type="compositionally biased region" description="Basic and acidic residues" evidence="5">
    <location>
        <begin position="423"/>
        <end position="433"/>
    </location>
</feature>
<organism evidence="7 8">
    <name type="scientific">Moelleriella libera RCEF 2490</name>
    <dbReference type="NCBI Taxonomy" id="1081109"/>
    <lineage>
        <taxon>Eukaryota</taxon>
        <taxon>Fungi</taxon>
        <taxon>Dikarya</taxon>
        <taxon>Ascomycota</taxon>
        <taxon>Pezizomycotina</taxon>
        <taxon>Sordariomycetes</taxon>
        <taxon>Hypocreomycetidae</taxon>
        <taxon>Hypocreales</taxon>
        <taxon>Clavicipitaceae</taxon>
        <taxon>Moelleriella</taxon>
    </lineage>
</organism>
<feature type="compositionally biased region" description="Low complexity" evidence="5">
    <location>
        <begin position="408"/>
        <end position="422"/>
    </location>
</feature>
<dbReference type="CDD" id="cd15534">
    <property type="entry name" value="PHD2_PHF12_Rco1"/>
    <property type="match status" value="1"/>
</dbReference>
<feature type="compositionally biased region" description="Acidic residues" evidence="5">
    <location>
        <begin position="368"/>
        <end position="384"/>
    </location>
</feature>
<dbReference type="GO" id="GO:0008270">
    <property type="term" value="F:zinc ion binding"/>
    <property type="evidence" value="ECO:0007669"/>
    <property type="project" value="UniProtKB-KW"/>
</dbReference>
<dbReference type="InterPro" id="IPR001965">
    <property type="entry name" value="Znf_PHD"/>
</dbReference>
<dbReference type="InterPro" id="IPR052819">
    <property type="entry name" value="Chromatin_regulatory_protein"/>
</dbReference>
<comment type="caution">
    <text evidence="7">The sequence shown here is derived from an EMBL/GenBank/DDBJ whole genome shotgun (WGS) entry which is preliminary data.</text>
</comment>
<feature type="region of interest" description="Disordered" evidence="5">
    <location>
        <begin position="332"/>
        <end position="514"/>
    </location>
</feature>
<protein>
    <submittedName>
        <fullName evidence="7">Essential subunit of the histone deacetylase Rpd3S complex</fullName>
    </submittedName>
</protein>
<feature type="region of interest" description="Disordered" evidence="5">
    <location>
        <begin position="120"/>
        <end position="229"/>
    </location>
</feature>
<dbReference type="Proteomes" id="UP000078544">
    <property type="component" value="Unassembled WGS sequence"/>
</dbReference>
<evidence type="ECO:0000313" key="8">
    <source>
        <dbReference type="Proteomes" id="UP000078544"/>
    </source>
</evidence>
<dbReference type="PROSITE" id="PS01359">
    <property type="entry name" value="ZF_PHD_1"/>
    <property type="match status" value="1"/>
</dbReference>
<dbReference type="AlphaFoldDB" id="A0A162K4P7"/>
<dbReference type="InterPro" id="IPR019787">
    <property type="entry name" value="Znf_PHD-finger"/>
</dbReference>
<evidence type="ECO:0000313" key="7">
    <source>
        <dbReference type="EMBL" id="OAA33126.1"/>
    </source>
</evidence>
<evidence type="ECO:0000256" key="5">
    <source>
        <dbReference type="SAM" id="MobiDB-lite"/>
    </source>
</evidence>
<feature type="domain" description="PHD-type" evidence="6">
    <location>
        <begin position="700"/>
        <end position="747"/>
    </location>
</feature>
<feature type="compositionally biased region" description="Polar residues" evidence="5">
    <location>
        <begin position="637"/>
        <end position="647"/>
    </location>
</feature>
<reference evidence="7 8" key="1">
    <citation type="journal article" date="2016" name="Genome Biol. Evol.">
        <title>Divergent and convergent evolution of fungal pathogenicity.</title>
        <authorList>
            <person name="Shang Y."/>
            <person name="Xiao G."/>
            <person name="Zheng P."/>
            <person name="Cen K."/>
            <person name="Zhan S."/>
            <person name="Wang C."/>
        </authorList>
    </citation>
    <scope>NUCLEOTIDE SEQUENCE [LARGE SCALE GENOMIC DNA]</scope>
    <source>
        <strain evidence="7 8">RCEF 2490</strain>
    </source>
</reference>
<feature type="compositionally biased region" description="Pro residues" evidence="5">
    <location>
        <begin position="133"/>
        <end position="145"/>
    </location>
</feature>
<keyword evidence="1" id="KW-0479">Metal-binding</keyword>
<dbReference type="GO" id="GO:0006357">
    <property type="term" value="P:regulation of transcription by RNA polymerase II"/>
    <property type="evidence" value="ECO:0007669"/>
    <property type="project" value="TreeGrafter"/>
</dbReference>
<dbReference type="PROSITE" id="PS50016">
    <property type="entry name" value="ZF_PHD_2"/>
    <property type="match status" value="1"/>
</dbReference>
<dbReference type="GO" id="GO:0032221">
    <property type="term" value="C:Rpd3S complex"/>
    <property type="evidence" value="ECO:0007669"/>
    <property type="project" value="TreeGrafter"/>
</dbReference>
<feature type="compositionally biased region" description="Low complexity" evidence="5">
    <location>
        <begin position="600"/>
        <end position="610"/>
    </location>
</feature>
<dbReference type="InterPro" id="IPR011011">
    <property type="entry name" value="Znf_FYVE_PHD"/>
</dbReference>
<keyword evidence="8" id="KW-1185">Reference proteome</keyword>
<name>A0A162K4P7_9HYPO</name>
<proteinExistence type="predicted"/>
<keyword evidence="3" id="KW-0862">Zinc</keyword>
<feature type="region of interest" description="Disordered" evidence="5">
    <location>
        <begin position="1090"/>
        <end position="1135"/>
    </location>
</feature>
<dbReference type="PANTHER" id="PTHR47636:SF1">
    <property type="entry name" value="TRANSCRIPTIONAL REGULATORY PROTEIN RCO1"/>
    <property type="match status" value="1"/>
</dbReference>
<evidence type="ECO:0000256" key="1">
    <source>
        <dbReference type="ARBA" id="ARBA00022723"/>
    </source>
</evidence>
<sequence length="1135" mass="122749">MISSNTRASRSASRFSSPAQQGSGKDATRPLESLKTSASEEPRTFLQKWLEPTPQNKASFEEAGLMRHGVLDGMAPLGALPKPKKAAAAGENHTPVRRIILKPSGGSAARAMASARAAALTEDSRNVVKVPAMSPPASPLPPSPPKSRRKSPAILDTVGDAADDDDCDPNEGQGRRRRSRRITQPIKKPTANPTTEPRQVQERRTSSTGIILKLSTHRRPSRTEGEEPRVTDRVVAAAVDEALKHHRYPTAWALRTLYDERSGDADFVAMFEDVFSQTADEETMREFFVQMEARKREGKKDNRACLHFVSPATPGVRFTPPKPMEAPYADLIHEPDELPREATGRGARKKAKTRQHEGGAVTPSPGMGDDEEEEEEEEEDEEAQDSAADTAAMIRVKTPRHARKDSASSDSSLSTAPSMPSPEVRDLKVKLKLDSPAASRGAATALHSSAKSTGAGRPIKTRGKSVASSKHALPNPSPSISPTTLQHARSSKSSSSASDDAGMPGRVSAADLFPNLKSPARTADDFITTAATTTTATAGDGVQAHMPKEDEEEDSFWDRRWDARRVTNAHEARPSSVRDADADRERTPVMQTRRTRHSLAASVTTRATRSASKRPHDDVEGNLSPLASSLPGDAASSVGSRAVTPTSIRPAKKQKTGLRVKSSPVKKKGGTAAGVPRPVNEAISSVPSGPASKDPTAENDESCSACGNAGDVVCCDGCPRSFHFECVDMVRSDELPDEWFCNECLIRRYPSRVPVHKGIFGSALNNLEKSIPRAFSLPKRIQSRFEGVRAGADGDYEEAVSYKTAKKRNGYDELPDFFKQREDGQAVLCHACQRSATEIRAIIPCSVCPFYWHLDCLDPPLAVPPVLKTWRCPAHVDDVLVDVPSLAPAHRFRRIKGAHTISPAITRGLKNNGHIEIDWTDEPDEPDHSGWHDVRSFGRTYKLPAKAVVLDFIEQLRNQGAGRGSRRREAQPLRSPSPPIPDTSPSRLLDPASDREIGELQVSLNLAGLRQKQPAGVDYLTSALLATADDGMLSLMAKSNAEHVATGRLTDDDRLGLRAMLAQMEAMTSRIRQVLGDQVCAPTPCAIKAEEPSSPITESNGFGGLGSGKIEQLPPVTEPTPPSTVDHAEGSMELD</sequence>
<evidence type="ECO:0000259" key="6">
    <source>
        <dbReference type="PROSITE" id="PS50016"/>
    </source>
</evidence>
<feature type="compositionally biased region" description="Low complexity" evidence="5">
    <location>
        <begin position="1"/>
        <end position="19"/>
    </location>
</feature>
<dbReference type="SUPFAM" id="SSF57903">
    <property type="entry name" value="FYVE/PHD zinc finger"/>
    <property type="match status" value="2"/>
</dbReference>
<dbReference type="Pfam" id="PF00628">
    <property type="entry name" value="PHD"/>
    <property type="match status" value="2"/>
</dbReference>
<feature type="region of interest" description="Disordered" evidence="5">
    <location>
        <begin position="568"/>
        <end position="699"/>
    </location>
</feature>
<evidence type="ECO:0000256" key="3">
    <source>
        <dbReference type="ARBA" id="ARBA00022833"/>
    </source>
</evidence>
<dbReference type="InterPro" id="IPR013083">
    <property type="entry name" value="Znf_RING/FYVE/PHD"/>
</dbReference>
<dbReference type="Gene3D" id="3.30.40.10">
    <property type="entry name" value="Zinc/RING finger domain, C3HC4 (zinc finger)"/>
    <property type="match status" value="2"/>
</dbReference>
<evidence type="ECO:0000256" key="4">
    <source>
        <dbReference type="PROSITE-ProRule" id="PRU00146"/>
    </source>
</evidence>
<feature type="compositionally biased region" description="Polar residues" evidence="5">
    <location>
        <begin position="478"/>
        <end position="488"/>
    </location>
</feature>
<feature type="compositionally biased region" description="Basic and acidic residues" evidence="5">
    <location>
        <begin position="332"/>
        <end position="343"/>
    </location>
</feature>
<feature type="region of interest" description="Disordered" evidence="5">
    <location>
        <begin position="534"/>
        <end position="556"/>
    </location>
</feature>
<feature type="compositionally biased region" description="Basic and acidic residues" evidence="5">
    <location>
        <begin position="568"/>
        <end position="587"/>
    </location>
</feature>
<accession>A0A162K4P7</accession>
<gene>
    <name evidence="7" type="ORF">AAL_00591</name>
</gene>
<feature type="compositionally biased region" description="Basic and acidic residues" evidence="5">
    <location>
        <begin position="1126"/>
        <end position="1135"/>
    </location>
</feature>
<keyword evidence="2 4" id="KW-0863">Zinc-finger</keyword>
<dbReference type="STRING" id="1081109.A0A162K4P7"/>
<dbReference type="EMBL" id="AZGY01000001">
    <property type="protein sequence ID" value="OAA33126.1"/>
    <property type="molecule type" value="Genomic_DNA"/>
</dbReference>
<feature type="compositionally biased region" description="Basic residues" evidence="5">
    <location>
        <begin position="650"/>
        <end position="669"/>
    </location>
</feature>
<dbReference type="OrthoDB" id="5876363at2759"/>
<dbReference type="PANTHER" id="PTHR47636">
    <property type="entry name" value="TRANSCRIPTIONAL REGULATORY PROTEIN RCO1"/>
    <property type="match status" value="1"/>
</dbReference>
<feature type="region of interest" description="Disordered" evidence="5">
    <location>
        <begin position="1"/>
        <end position="43"/>
    </location>
</feature>
<dbReference type="InterPro" id="IPR019786">
    <property type="entry name" value="Zinc_finger_PHD-type_CS"/>
</dbReference>
<dbReference type="SMART" id="SM00249">
    <property type="entry name" value="PHD"/>
    <property type="match status" value="2"/>
</dbReference>
<feature type="compositionally biased region" description="Low complexity" evidence="5">
    <location>
        <begin position="491"/>
        <end position="501"/>
    </location>
</feature>